<keyword evidence="3" id="KW-1185">Reference proteome</keyword>
<dbReference type="EMBL" id="JACHGW010000008">
    <property type="protein sequence ID" value="MBB6053769.1"/>
    <property type="molecule type" value="Genomic_DNA"/>
</dbReference>
<proteinExistence type="predicted"/>
<protein>
    <recommendedName>
        <fullName evidence="4">Outer membrane protein beta-barrel domain-containing protein</fullName>
    </recommendedName>
</protein>
<keyword evidence="1" id="KW-0732">Signal</keyword>
<evidence type="ECO:0000256" key="1">
    <source>
        <dbReference type="SAM" id="SignalP"/>
    </source>
</evidence>
<accession>A0A7W9SX05</accession>
<evidence type="ECO:0000313" key="3">
    <source>
        <dbReference type="Proteomes" id="UP000520814"/>
    </source>
</evidence>
<organism evidence="2 3">
    <name type="scientific">Armatimonas rosea</name>
    <dbReference type="NCBI Taxonomy" id="685828"/>
    <lineage>
        <taxon>Bacteria</taxon>
        <taxon>Bacillati</taxon>
        <taxon>Armatimonadota</taxon>
        <taxon>Armatimonadia</taxon>
        <taxon>Armatimonadales</taxon>
        <taxon>Armatimonadaceae</taxon>
        <taxon>Armatimonas</taxon>
    </lineage>
</organism>
<dbReference type="AlphaFoldDB" id="A0A7W9SX05"/>
<sequence length="138" mass="14562">MRSLLLSVALALLTLPAAAQVQVQLGGTAGFGSSDPYSVGDAYASASLKVGSALHLYSESLYALRRSRQGFSGTGVSLQLDVDSGYFGAGVGSYGWRGTGTRLFIGWPTGPHQTFELSYTRLRTGGPTDPVFTYGIRF</sequence>
<feature type="signal peptide" evidence="1">
    <location>
        <begin position="1"/>
        <end position="19"/>
    </location>
</feature>
<name>A0A7W9SX05_ARMRO</name>
<evidence type="ECO:0000313" key="2">
    <source>
        <dbReference type="EMBL" id="MBB6053769.1"/>
    </source>
</evidence>
<evidence type="ECO:0008006" key="4">
    <source>
        <dbReference type="Google" id="ProtNLM"/>
    </source>
</evidence>
<feature type="chain" id="PRO_5030535412" description="Outer membrane protein beta-barrel domain-containing protein" evidence="1">
    <location>
        <begin position="20"/>
        <end position="138"/>
    </location>
</feature>
<dbReference type="Proteomes" id="UP000520814">
    <property type="component" value="Unassembled WGS sequence"/>
</dbReference>
<reference evidence="2 3" key="1">
    <citation type="submission" date="2020-08" db="EMBL/GenBank/DDBJ databases">
        <title>Genomic Encyclopedia of Type Strains, Phase IV (KMG-IV): sequencing the most valuable type-strain genomes for metagenomic binning, comparative biology and taxonomic classification.</title>
        <authorList>
            <person name="Goeker M."/>
        </authorList>
    </citation>
    <scope>NUCLEOTIDE SEQUENCE [LARGE SCALE GENOMIC DNA]</scope>
    <source>
        <strain evidence="2 3">DSM 23562</strain>
    </source>
</reference>
<comment type="caution">
    <text evidence="2">The sequence shown here is derived from an EMBL/GenBank/DDBJ whole genome shotgun (WGS) entry which is preliminary data.</text>
</comment>
<dbReference type="RefSeq" id="WP_184203858.1">
    <property type="nucleotide sequence ID" value="NZ_JACHGW010000008.1"/>
</dbReference>
<gene>
    <name evidence="2" type="ORF">HNQ39_005611</name>
</gene>